<accession>E7GER7</accession>
<organism evidence="1 2">
    <name type="scientific">Coprobacillus cateniformis</name>
    <dbReference type="NCBI Taxonomy" id="100884"/>
    <lineage>
        <taxon>Bacteria</taxon>
        <taxon>Bacillati</taxon>
        <taxon>Bacillota</taxon>
        <taxon>Erysipelotrichia</taxon>
        <taxon>Erysipelotrichales</taxon>
        <taxon>Coprobacillaceae</taxon>
        <taxon>Coprobacillus</taxon>
    </lineage>
</organism>
<evidence type="ECO:0000313" key="1">
    <source>
        <dbReference type="EMBL" id="EFW03518.1"/>
    </source>
</evidence>
<dbReference type="RefSeq" id="WP_008790291.1">
    <property type="nucleotide sequence ID" value="NZ_AKCB01000004.1"/>
</dbReference>
<dbReference type="GeneID" id="78231522"/>
<dbReference type="EMBL" id="ADKX01000046">
    <property type="protein sequence ID" value="EFW03518.1"/>
    <property type="molecule type" value="Genomic_DNA"/>
</dbReference>
<protein>
    <submittedName>
        <fullName evidence="1">Uncharacterized protein</fullName>
    </submittedName>
</protein>
<dbReference type="HOGENOM" id="CLU_2068953_0_0_9"/>
<gene>
    <name evidence="1" type="ORF">HMPREF9488_03209</name>
</gene>
<name>E7GER7_9FIRM</name>
<dbReference type="eggNOG" id="ENOG5033C1V">
    <property type="taxonomic scope" value="Bacteria"/>
</dbReference>
<sequence>MEFIINKKNFHRLKEYGFKLPEEWLASGALEGTNVNEYCMMDGCYYIYLMDGENPSKIAVEDSGNPLLEGWVDTRPGEYGILWFDAIPYCTYHVGMDDLEMMMDIIYRMTKEGILERIDIKLKLI</sequence>
<proteinExistence type="predicted"/>
<dbReference type="Proteomes" id="UP000003157">
    <property type="component" value="Unassembled WGS sequence"/>
</dbReference>
<dbReference type="AlphaFoldDB" id="E7GER7"/>
<keyword evidence="2" id="KW-1185">Reference proteome</keyword>
<comment type="caution">
    <text evidence="1">The sequence shown here is derived from an EMBL/GenBank/DDBJ whole genome shotgun (WGS) entry which is preliminary data.</text>
</comment>
<reference evidence="1 2" key="1">
    <citation type="submission" date="2010-12" db="EMBL/GenBank/DDBJ databases">
        <title>The Genome Sequence of Coprobacillus sp. strain 29_1.</title>
        <authorList>
            <consortium name="The Broad Institute Genome Sequencing Platform"/>
            <person name="Earl A."/>
            <person name="Ward D."/>
            <person name="Feldgarden M."/>
            <person name="Gevers D."/>
            <person name="Daigneault M."/>
            <person name="Sibley C.D."/>
            <person name="White A."/>
            <person name="Strauss J."/>
            <person name="Allen-Vercoe E."/>
            <person name="Young S.K."/>
            <person name="Zeng Q."/>
            <person name="Gargeya S."/>
            <person name="Fitzgerald M."/>
            <person name="Haas B."/>
            <person name="Abouelleil A."/>
            <person name="Alvarado L."/>
            <person name="Arachchi H.M."/>
            <person name="Berlin A."/>
            <person name="Brown A."/>
            <person name="Chapman S.B."/>
            <person name="Chen Z."/>
            <person name="Dunbar C."/>
            <person name="Freedman E."/>
            <person name="Gearin G."/>
            <person name="Gellesch M."/>
            <person name="Goldberg J."/>
            <person name="Griggs A."/>
            <person name="Gujja S."/>
            <person name="Heilman E."/>
            <person name="Heiman D."/>
            <person name="Howarth C."/>
            <person name="Larson L."/>
            <person name="Lui A."/>
            <person name="MacDonald P.J.P."/>
            <person name="Mehta T."/>
            <person name="Montmayeur A."/>
            <person name="Murphy C."/>
            <person name="Neiman D."/>
            <person name="Pearson M."/>
            <person name="Priest M."/>
            <person name="Roberts A."/>
            <person name="Saif S."/>
            <person name="Shea T."/>
            <person name="Shenoy N."/>
            <person name="Sisk P."/>
            <person name="Stolte C."/>
            <person name="Sykes S."/>
            <person name="White J."/>
            <person name="Yandava C."/>
            <person name="Nusbaum C."/>
            <person name="Birren B."/>
        </authorList>
    </citation>
    <scope>NUCLEOTIDE SEQUENCE [LARGE SCALE GENOMIC DNA]</scope>
    <source>
        <strain evidence="1 2">29_1</strain>
    </source>
</reference>
<evidence type="ECO:0000313" key="2">
    <source>
        <dbReference type="Proteomes" id="UP000003157"/>
    </source>
</evidence>